<reference evidence="2 3" key="1">
    <citation type="journal article" date="2021" name="Int. J. Syst. Evol. Microbiol.">
        <title>Halobaculum halophilum sp. nov. and Halobaculum salinum sp. nov., isolated from salt lake and saline soil.</title>
        <authorList>
            <person name="Cui H.L."/>
            <person name="Shi X.W."/>
            <person name="Yin X.M."/>
            <person name="Yang X.Y."/>
            <person name="Hou J."/>
            <person name="Zhu L."/>
        </authorList>
    </citation>
    <scope>NUCLEOTIDE SEQUENCE [LARGE SCALE GENOMIC DNA]</scope>
    <source>
        <strain evidence="2 3">NBRC 109044</strain>
    </source>
</reference>
<evidence type="ECO:0000313" key="3">
    <source>
        <dbReference type="Proteomes" id="UP000826254"/>
    </source>
</evidence>
<geneLocation type="plasmid" evidence="2 3">
    <name>unnamed2</name>
</geneLocation>
<dbReference type="KEGG" id="hmp:K6T50_18080"/>
<sequence>MDPDELGLSGDARETADRPTVGGVVLAAGTSSRFGDENKLLAQINEKPLVRHAVGTLVDSGLDPVVVVTGYEAAAVGAAVDAGPVSVVTTPEYTEGQSASVRAGANAMADAQVDAAVFLPGDMPFVDPSTVRALVDAYVAGAGDALASAYRGRRGNPVLFDRRHFDALRALEGDVGGREVLIGSDDAALVAVADRGVRIDIDTKATLRDHR</sequence>
<protein>
    <submittedName>
        <fullName evidence="2">Nucleotidyltransferase family protein</fullName>
    </submittedName>
</protein>
<dbReference type="EMBL" id="CP081960">
    <property type="protein sequence ID" value="QZP39822.1"/>
    <property type="molecule type" value="Genomic_DNA"/>
</dbReference>
<dbReference type="InterPro" id="IPR025877">
    <property type="entry name" value="MobA-like_NTP_Trfase"/>
</dbReference>
<name>A0A8T8WIV7_9EURY</name>
<evidence type="ECO:0000313" key="2">
    <source>
        <dbReference type="EMBL" id="QZP39822.1"/>
    </source>
</evidence>
<keyword evidence="3" id="KW-1185">Reference proteome</keyword>
<organism evidence="2 3">
    <name type="scientific">Halobaculum magnesiiphilum</name>
    <dbReference type="NCBI Taxonomy" id="1017351"/>
    <lineage>
        <taxon>Archaea</taxon>
        <taxon>Methanobacteriati</taxon>
        <taxon>Methanobacteriota</taxon>
        <taxon>Stenosarchaea group</taxon>
        <taxon>Halobacteria</taxon>
        <taxon>Halobacteriales</taxon>
        <taxon>Haloferacaceae</taxon>
        <taxon>Halobaculum</taxon>
    </lineage>
</organism>
<dbReference type="PANTHER" id="PTHR43777:SF1">
    <property type="entry name" value="MOLYBDENUM COFACTOR CYTIDYLYLTRANSFERASE"/>
    <property type="match status" value="1"/>
</dbReference>
<gene>
    <name evidence="2" type="ORF">K6T50_18080</name>
</gene>
<dbReference type="PANTHER" id="PTHR43777">
    <property type="entry name" value="MOLYBDENUM COFACTOR CYTIDYLYLTRANSFERASE"/>
    <property type="match status" value="1"/>
</dbReference>
<dbReference type="SUPFAM" id="SSF53448">
    <property type="entry name" value="Nucleotide-diphospho-sugar transferases"/>
    <property type="match status" value="1"/>
</dbReference>
<accession>A0A8T8WIV7</accession>
<keyword evidence="2" id="KW-0614">Plasmid</keyword>
<evidence type="ECO:0000259" key="1">
    <source>
        <dbReference type="Pfam" id="PF12804"/>
    </source>
</evidence>
<proteinExistence type="predicted"/>
<dbReference type="Gene3D" id="3.90.550.10">
    <property type="entry name" value="Spore Coat Polysaccharide Biosynthesis Protein SpsA, Chain A"/>
    <property type="match status" value="1"/>
</dbReference>
<dbReference type="CDD" id="cd04182">
    <property type="entry name" value="GT_2_like_f"/>
    <property type="match status" value="1"/>
</dbReference>
<dbReference type="Pfam" id="PF12804">
    <property type="entry name" value="NTP_transf_3"/>
    <property type="match status" value="1"/>
</dbReference>
<dbReference type="InterPro" id="IPR029044">
    <property type="entry name" value="Nucleotide-diphossugar_trans"/>
</dbReference>
<dbReference type="AlphaFoldDB" id="A0A8T8WIV7"/>
<dbReference type="Proteomes" id="UP000826254">
    <property type="component" value="Plasmid unnamed2"/>
</dbReference>
<feature type="domain" description="MobA-like NTP transferase" evidence="1">
    <location>
        <begin position="23"/>
        <end position="182"/>
    </location>
</feature>
<dbReference type="GO" id="GO:0016779">
    <property type="term" value="F:nucleotidyltransferase activity"/>
    <property type="evidence" value="ECO:0007669"/>
    <property type="project" value="UniProtKB-ARBA"/>
</dbReference>